<evidence type="ECO:0000256" key="6">
    <source>
        <dbReference type="ARBA" id="ARBA00023242"/>
    </source>
</evidence>
<dbReference type="AlphaFoldDB" id="A0A9P9HDU5"/>
<evidence type="ECO:0000256" key="3">
    <source>
        <dbReference type="ARBA" id="ARBA00022737"/>
    </source>
</evidence>
<dbReference type="InterPro" id="IPR007219">
    <property type="entry name" value="XnlR_reg_dom"/>
</dbReference>
<dbReference type="GO" id="GO:0008270">
    <property type="term" value="F:zinc ion binding"/>
    <property type="evidence" value="ECO:0007669"/>
    <property type="project" value="UniProtKB-KW"/>
</dbReference>
<dbReference type="GO" id="GO:0000785">
    <property type="term" value="C:chromatin"/>
    <property type="evidence" value="ECO:0007669"/>
    <property type="project" value="TreeGrafter"/>
</dbReference>
<evidence type="ECO:0000256" key="2">
    <source>
        <dbReference type="ARBA" id="ARBA00022723"/>
    </source>
</evidence>
<evidence type="ECO:0000313" key="9">
    <source>
        <dbReference type="Proteomes" id="UP000720189"/>
    </source>
</evidence>
<dbReference type="PANTHER" id="PTHR40626">
    <property type="entry name" value="MIP31509P"/>
    <property type="match status" value="1"/>
</dbReference>
<keyword evidence="5" id="KW-0862">Zinc</keyword>
<dbReference type="GO" id="GO:0006351">
    <property type="term" value="P:DNA-templated transcription"/>
    <property type="evidence" value="ECO:0007669"/>
    <property type="project" value="InterPro"/>
</dbReference>
<dbReference type="OrthoDB" id="3945418at2759"/>
<dbReference type="GeneID" id="70225354"/>
<comment type="caution">
    <text evidence="8">The sequence shown here is derived from an EMBL/GenBank/DDBJ whole genome shotgun (WGS) entry which is preliminary data.</text>
</comment>
<dbReference type="EMBL" id="JAGMUX010000006">
    <property type="protein sequence ID" value="KAH7255083.1"/>
    <property type="molecule type" value="Genomic_DNA"/>
</dbReference>
<organism evidence="8 9">
    <name type="scientific">Fusarium redolens</name>
    <dbReference type="NCBI Taxonomy" id="48865"/>
    <lineage>
        <taxon>Eukaryota</taxon>
        <taxon>Fungi</taxon>
        <taxon>Dikarya</taxon>
        <taxon>Ascomycota</taxon>
        <taxon>Pezizomycotina</taxon>
        <taxon>Sordariomycetes</taxon>
        <taxon>Hypocreomycetidae</taxon>
        <taxon>Hypocreales</taxon>
        <taxon>Nectriaceae</taxon>
        <taxon>Fusarium</taxon>
        <taxon>Fusarium redolens species complex</taxon>
    </lineage>
</organism>
<keyword evidence="6" id="KW-0539">Nucleus</keyword>
<dbReference type="InterPro" id="IPR051059">
    <property type="entry name" value="VerF-like"/>
</dbReference>
<evidence type="ECO:0000256" key="5">
    <source>
        <dbReference type="ARBA" id="ARBA00022833"/>
    </source>
</evidence>
<protein>
    <recommendedName>
        <fullName evidence="7">Xylanolytic transcriptional activator regulatory domain-containing protein</fullName>
    </recommendedName>
</protein>
<dbReference type="GO" id="GO:0005634">
    <property type="term" value="C:nucleus"/>
    <property type="evidence" value="ECO:0007669"/>
    <property type="project" value="UniProtKB-SubCell"/>
</dbReference>
<reference evidence="8" key="1">
    <citation type="journal article" date="2021" name="Nat. Commun.">
        <title>Genetic determinants of endophytism in the Arabidopsis root mycobiome.</title>
        <authorList>
            <person name="Mesny F."/>
            <person name="Miyauchi S."/>
            <person name="Thiergart T."/>
            <person name="Pickel B."/>
            <person name="Atanasova L."/>
            <person name="Karlsson M."/>
            <person name="Huettel B."/>
            <person name="Barry K.W."/>
            <person name="Haridas S."/>
            <person name="Chen C."/>
            <person name="Bauer D."/>
            <person name="Andreopoulos W."/>
            <person name="Pangilinan J."/>
            <person name="LaButti K."/>
            <person name="Riley R."/>
            <person name="Lipzen A."/>
            <person name="Clum A."/>
            <person name="Drula E."/>
            <person name="Henrissat B."/>
            <person name="Kohler A."/>
            <person name="Grigoriev I.V."/>
            <person name="Martin F.M."/>
            <person name="Hacquard S."/>
        </authorList>
    </citation>
    <scope>NUCLEOTIDE SEQUENCE</scope>
    <source>
        <strain evidence="8">MPI-CAGE-AT-0023</strain>
    </source>
</reference>
<dbReference type="RefSeq" id="XP_046050652.1">
    <property type="nucleotide sequence ID" value="XM_046195400.1"/>
</dbReference>
<keyword evidence="4" id="KW-0863">Zinc-finger</keyword>
<dbReference type="PANTHER" id="PTHR40626:SF3">
    <property type="entry name" value="TRANSCRIPTION FACTOR WITH C2H2 AND ZN(2)-CYS(6) DNA BINDING DOMAIN (EUROFUNG)-RELATED"/>
    <property type="match status" value="1"/>
</dbReference>
<keyword evidence="9" id="KW-1185">Reference proteome</keyword>
<dbReference type="GO" id="GO:0000981">
    <property type="term" value="F:DNA-binding transcription factor activity, RNA polymerase II-specific"/>
    <property type="evidence" value="ECO:0007669"/>
    <property type="project" value="InterPro"/>
</dbReference>
<accession>A0A9P9HDU5</accession>
<evidence type="ECO:0000256" key="1">
    <source>
        <dbReference type="ARBA" id="ARBA00004123"/>
    </source>
</evidence>
<dbReference type="GO" id="GO:0000978">
    <property type="term" value="F:RNA polymerase II cis-regulatory region sequence-specific DNA binding"/>
    <property type="evidence" value="ECO:0007669"/>
    <property type="project" value="InterPro"/>
</dbReference>
<dbReference type="Proteomes" id="UP000720189">
    <property type="component" value="Unassembled WGS sequence"/>
</dbReference>
<evidence type="ECO:0000313" key="8">
    <source>
        <dbReference type="EMBL" id="KAH7255083.1"/>
    </source>
</evidence>
<feature type="domain" description="Xylanolytic transcriptional activator regulatory" evidence="7">
    <location>
        <begin position="120"/>
        <end position="317"/>
    </location>
</feature>
<keyword evidence="2" id="KW-0479">Metal-binding</keyword>
<evidence type="ECO:0000259" key="7">
    <source>
        <dbReference type="Pfam" id="PF04082"/>
    </source>
</evidence>
<evidence type="ECO:0000256" key="4">
    <source>
        <dbReference type="ARBA" id="ARBA00022771"/>
    </source>
</evidence>
<proteinExistence type="predicted"/>
<comment type="subcellular location">
    <subcellularLocation>
        <location evidence="1">Nucleus</location>
    </subcellularLocation>
</comment>
<sequence length="501" mass="57169">MGLRFLARHTSSHGLLNSFNCDNSVVRGQVLPSLLQNGSWPPFEAGSIASTLVASPWVRMDQRKLTQQGLTEQHPLASTCEQIVTGVRGVASQAANMNWSVSRQLSCTRFFSPGNVELFLTMFFQIWHPNWPVFHRPTFDPTLKSPKLIAALSLIGASLSPERKQYDQAMVWLEIVENWIFQDPYFSEDIIPQTDDYSQALQVRQRLDMVQAAYAIVLLMNWEGDTKTRLRARRTRFPDIVYVARSLSPIAIPGTSEKEPFAPRILYDHWTAFALREECIRTLLYTFLLDSAFVMFYDMCPRMVINELQFSLAARDEHFNAPDAEAWFMCTQAAAHKSVACSQVTMSQSISMIMSEDFGATQWEVFEQMSPLNLFAIASAFHNLIYHHQNGPDQGSRSLPITRGLRNWFLIWSHCNFFSTTDDYLSFVGRKSQSKLGFFLHADEYWCLANLFCRQLERGINPHQAFGDTHSQISQGMSDMGKIHSLILRFQDVDLGEIVLS</sequence>
<keyword evidence="3" id="KW-0677">Repeat</keyword>
<dbReference type="Pfam" id="PF04082">
    <property type="entry name" value="Fungal_trans"/>
    <property type="match status" value="1"/>
</dbReference>
<name>A0A9P9HDU5_FUSRE</name>
<gene>
    <name evidence="8" type="ORF">BKA55DRAFT_592487</name>
</gene>